<name>A0A2P2PGT3_RHIMU</name>
<sequence length="38" mass="4545">MLNVFSRSNQRKTTKPRAIDKHILRQSRSFTVYCAFDE</sequence>
<organism evidence="1">
    <name type="scientific">Rhizophora mucronata</name>
    <name type="common">Asiatic mangrove</name>
    <dbReference type="NCBI Taxonomy" id="61149"/>
    <lineage>
        <taxon>Eukaryota</taxon>
        <taxon>Viridiplantae</taxon>
        <taxon>Streptophyta</taxon>
        <taxon>Embryophyta</taxon>
        <taxon>Tracheophyta</taxon>
        <taxon>Spermatophyta</taxon>
        <taxon>Magnoliopsida</taxon>
        <taxon>eudicotyledons</taxon>
        <taxon>Gunneridae</taxon>
        <taxon>Pentapetalae</taxon>
        <taxon>rosids</taxon>
        <taxon>fabids</taxon>
        <taxon>Malpighiales</taxon>
        <taxon>Rhizophoraceae</taxon>
        <taxon>Rhizophora</taxon>
    </lineage>
</organism>
<dbReference type="EMBL" id="GGEC01073480">
    <property type="protein sequence ID" value="MBX53964.1"/>
    <property type="molecule type" value="Transcribed_RNA"/>
</dbReference>
<accession>A0A2P2PGT3</accession>
<protein>
    <submittedName>
        <fullName evidence="1">Uncharacterized protein</fullName>
    </submittedName>
</protein>
<reference evidence="1" key="1">
    <citation type="submission" date="2018-02" db="EMBL/GenBank/DDBJ databases">
        <title>Rhizophora mucronata_Transcriptome.</title>
        <authorList>
            <person name="Meera S.P."/>
            <person name="Sreeshan A."/>
            <person name="Augustine A."/>
        </authorList>
    </citation>
    <scope>NUCLEOTIDE SEQUENCE</scope>
    <source>
        <tissue evidence="1">Leaf</tissue>
    </source>
</reference>
<proteinExistence type="predicted"/>
<evidence type="ECO:0000313" key="1">
    <source>
        <dbReference type="EMBL" id="MBX53964.1"/>
    </source>
</evidence>
<dbReference type="AlphaFoldDB" id="A0A2P2PGT3"/>